<keyword evidence="3" id="KW-0482">Metalloprotease</keyword>
<organism evidence="3 4">
    <name type="scientific">Ktedonosporobacter rubrisoli</name>
    <dbReference type="NCBI Taxonomy" id="2509675"/>
    <lineage>
        <taxon>Bacteria</taxon>
        <taxon>Bacillati</taxon>
        <taxon>Chloroflexota</taxon>
        <taxon>Ktedonobacteria</taxon>
        <taxon>Ktedonobacterales</taxon>
        <taxon>Ktedonosporobacteraceae</taxon>
        <taxon>Ktedonosporobacter</taxon>
    </lineage>
</organism>
<dbReference type="GO" id="GO:0004175">
    <property type="term" value="F:endopeptidase activity"/>
    <property type="evidence" value="ECO:0007669"/>
    <property type="project" value="UniProtKB-ARBA"/>
</dbReference>
<keyword evidence="1" id="KW-0472">Membrane</keyword>
<feature type="transmembrane region" description="Helical" evidence="1">
    <location>
        <begin position="234"/>
        <end position="252"/>
    </location>
</feature>
<evidence type="ECO:0000259" key="2">
    <source>
        <dbReference type="Pfam" id="PF02517"/>
    </source>
</evidence>
<dbReference type="Pfam" id="PF02517">
    <property type="entry name" value="Rce1-like"/>
    <property type="match status" value="1"/>
</dbReference>
<dbReference type="GO" id="GO:0080120">
    <property type="term" value="P:CAAX-box protein maturation"/>
    <property type="evidence" value="ECO:0007669"/>
    <property type="project" value="UniProtKB-ARBA"/>
</dbReference>
<proteinExistence type="predicted"/>
<dbReference type="RefSeq" id="WP_129886194.1">
    <property type="nucleotide sequence ID" value="NZ_CP035758.1"/>
</dbReference>
<dbReference type="PANTHER" id="PTHR39430:SF1">
    <property type="entry name" value="PROTEASE"/>
    <property type="match status" value="1"/>
</dbReference>
<dbReference type="OrthoDB" id="6059004at2"/>
<dbReference type="EMBL" id="CP035758">
    <property type="protein sequence ID" value="QBD75596.1"/>
    <property type="molecule type" value="Genomic_DNA"/>
</dbReference>
<protein>
    <submittedName>
        <fullName evidence="3">CPBP family intramembrane metalloprotease</fullName>
    </submittedName>
</protein>
<name>A0A4P6JLQ4_KTERU</name>
<feature type="transmembrane region" description="Helical" evidence="1">
    <location>
        <begin position="207"/>
        <end position="227"/>
    </location>
</feature>
<feature type="transmembrane region" description="Helical" evidence="1">
    <location>
        <begin position="175"/>
        <end position="195"/>
    </location>
</feature>
<sequence length="315" mass="35526">MYQADNSSIKQADNALRATERRPALFWRLLLFGLGLVGIIVLYIELLTGAQKAQLPQLIPIIQILVYPGLTLGLTYIFRRWLDKRPWRGLGLISPLAGLPSFLQGILLVFVSSAFFLGLLGLAGWVHIVAFQPTPSILIALLVNAVVTFFSEPLLEETAMRGYIYRNLNTRWPCWLAILGQTILFTSWPLASYLITGGLLGQEIPPASYYLTYIPQLLLFGFILQLCRITAGNLWMNMGFHLAYLEVLRFISPEAKALIRIEFTPTLPGLEHFLLGDGRAICLLIVSIVVFFAWQALRRRPINWQAIDPDSKQEQ</sequence>
<keyword evidence="4" id="KW-1185">Reference proteome</keyword>
<feature type="transmembrane region" description="Helical" evidence="1">
    <location>
        <begin position="99"/>
        <end position="125"/>
    </location>
</feature>
<feature type="transmembrane region" description="Helical" evidence="1">
    <location>
        <begin position="58"/>
        <end position="78"/>
    </location>
</feature>
<dbReference type="GO" id="GO:0008237">
    <property type="term" value="F:metallopeptidase activity"/>
    <property type="evidence" value="ECO:0007669"/>
    <property type="project" value="UniProtKB-KW"/>
</dbReference>
<evidence type="ECO:0000256" key="1">
    <source>
        <dbReference type="SAM" id="Phobius"/>
    </source>
</evidence>
<evidence type="ECO:0000313" key="4">
    <source>
        <dbReference type="Proteomes" id="UP000290365"/>
    </source>
</evidence>
<dbReference type="GO" id="GO:0006508">
    <property type="term" value="P:proteolysis"/>
    <property type="evidence" value="ECO:0007669"/>
    <property type="project" value="UniProtKB-KW"/>
</dbReference>
<reference evidence="3 4" key="1">
    <citation type="submission" date="2019-01" db="EMBL/GenBank/DDBJ databases">
        <title>Ktedonosporobacter rubrisoli SCAWS-G2.</title>
        <authorList>
            <person name="Huang Y."/>
            <person name="Yan B."/>
        </authorList>
    </citation>
    <scope>NUCLEOTIDE SEQUENCE [LARGE SCALE GENOMIC DNA]</scope>
    <source>
        <strain evidence="3 4">SCAWS-G2</strain>
    </source>
</reference>
<gene>
    <name evidence="3" type="ORF">EPA93_06090</name>
</gene>
<keyword evidence="1" id="KW-1133">Transmembrane helix</keyword>
<keyword evidence="3" id="KW-0378">Hydrolase</keyword>
<accession>A0A4P6JLQ4</accession>
<dbReference type="AlphaFoldDB" id="A0A4P6JLQ4"/>
<feature type="transmembrane region" description="Helical" evidence="1">
    <location>
        <begin position="137"/>
        <end position="155"/>
    </location>
</feature>
<evidence type="ECO:0000313" key="3">
    <source>
        <dbReference type="EMBL" id="QBD75596.1"/>
    </source>
</evidence>
<dbReference type="InterPro" id="IPR003675">
    <property type="entry name" value="Rce1/LyrA-like_dom"/>
</dbReference>
<feature type="transmembrane region" description="Helical" evidence="1">
    <location>
        <begin position="272"/>
        <end position="294"/>
    </location>
</feature>
<keyword evidence="1" id="KW-0812">Transmembrane</keyword>
<dbReference type="PANTHER" id="PTHR39430">
    <property type="entry name" value="MEMBRANE-ASSOCIATED PROTEASE-RELATED"/>
    <property type="match status" value="1"/>
</dbReference>
<feature type="domain" description="CAAX prenyl protease 2/Lysostaphin resistance protein A-like" evidence="2">
    <location>
        <begin position="141"/>
        <end position="244"/>
    </location>
</feature>
<dbReference type="KEGG" id="kbs:EPA93_06090"/>
<feature type="transmembrane region" description="Helical" evidence="1">
    <location>
        <begin position="25"/>
        <end position="46"/>
    </location>
</feature>
<dbReference type="Proteomes" id="UP000290365">
    <property type="component" value="Chromosome"/>
</dbReference>
<keyword evidence="3" id="KW-0645">Protease</keyword>